<reference evidence="2 3" key="1">
    <citation type="submission" date="2016-07" db="EMBL/GenBank/DDBJ databases">
        <title>Pervasive Adenine N6-methylation of Active Genes in Fungi.</title>
        <authorList>
            <consortium name="DOE Joint Genome Institute"/>
            <person name="Mondo S.J."/>
            <person name="Dannebaum R.O."/>
            <person name="Kuo R.C."/>
            <person name="Labutti K."/>
            <person name="Haridas S."/>
            <person name="Kuo A."/>
            <person name="Salamov A."/>
            <person name="Ahrendt S.R."/>
            <person name="Lipzen A."/>
            <person name="Sullivan W."/>
            <person name="Andreopoulos W.B."/>
            <person name="Clum A."/>
            <person name="Lindquist E."/>
            <person name="Daum C."/>
            <person name="Ramamoorthy G.K."/>
            <person name="Gryganskyi A."/>
            <person name="Culley D."/>
            <person name="Magnuson J.K."/>
            <person name="James T.Y."/>
            <person name="O'Malley M.A."/>
            <person name="Stajich J.E."/>
            <person name="Spatafora J.W."/>
            <person name="Visel A."/>
            <person name="Grigoriev I.V."/>
        </authorList>
    </citation>
    <scope>NUCLEOTIDE SEQUENCE [LARGE SCALE GENOMIC DNA]</scope>
    <source>
        <strain evidence="2 3">JEL800</strain>
    </source>
</reference>
<feature type="region of interest" description="Disordered" evidence="1">
    <location>
        <begin position="141"/>
        <end position="177"/>
    </location>
</feature>
<sequence length="229" mass="24746">MDHPVSVSPLRGNSANSGVTPSPKPNALSTFGSGRERSSSVTSRRHTSSTRSLLSITENQAEEEIEEPKHSISKSSSVIVMAQQSTRNLSASSKSCGGLSATGLSRMAFMSSKEALAVLGSNFQLNNIVPEEEEDEDCNEIHKSESVEPKSKGSARSSVHVLAHSSKSQEMKRSHLSEGFSFDDSQEDLISGLQDELPQTFSSRLSAITPKDIAQRLETSAMISLFLFR</sequence>
<gene>
    <name evidence="2" type="ORF">BCR33DRAFT_94182</name>
</gene>
<protein>
    <submittedName>
        <fullName evidence="2">Uncharacterized protein</fullName>
    </submittedName>
</protein>
<feature type="compositionally biased region" description="Basic and acidic residues" evidence="1">
    <location>
        <begin position="141"/>
        <end position="151"/>
    </location>
</feature>
<dbReference type="EMBL" id="MCGO01000014">
    <property type="protein sequence ID" value="ORY47326.1"/>
    <property type="molecule type" value="Genomic_DNA"/>
</dbReference>
<comment type="caution">
    <text evidence="2">The sequence shown here is derived from an EMBL/GenBank/DDBJ whole genome shotgun (WGS) entry which is preliminary data.</text>
</comment>
<feature type="compositionally biased region" description="Basic and acidic residues" evidence="1">
    <location>
        <begin position="167"/>
        <end position="176"/>
    </location>
</feature>
<dbReference type="OrthoDB" id="2162942at2759"/>
<keyword evidence="3" id="KW-1185">Reference proteome</keyword>
<organism evidence="2 3">
    <name type="scientific">Rhizoclosmatium globosum</name>
    <dbReference type="NCBI Taxonomy" id="329046"/>
    <lineage>
        <taxon>Eukaryota</taxon>
        <taxon>Fungi</taxon>
        <taxon>Fungi incertae sedis</taxon>
        <taxon>Chytridiomycota</taxon>
        <taxon>Chytridiomycota incertae sedis</taxon>
        <taxon>Chytridiomycetes</taxon>
        <taxon>Chytridiales</taxon>
        <taxon>Chytriomycetaceae</taxon>
        <taxon>Rhizoclosmatium</taxon>
    </lineage>
</organism>
<dbReference type="AlphaFoldDB" id="A0A1Y2CK12"/>
<dbReference type="Proteomes" id="UP000193642">
    <property type="component" value="Unassembled WGS sequence"/>
</dbReference>
<feature type="region of interest" description="Disordered" evidence="1">
    <location>
        <begin position="1"/>
        <end position="77"/>
    </location>
</feature>
<proteinExistence type="predicted"/>
<evidence type="ECO:0000256" key="1">
    <source>
        <dbReference type="SAM" id="MobiDB-lite"/>
    </source>
</evidence>
<evidence type="ECO:0000313" key="2">
    <source>
        <dbReference type="EMBL" id="ORY47326.1"/>
    </source>
</evidence>
<feature type="compositionally biased region" description="Polar residues" evidence="1">
    <location>
        <begin position="11"/>
        <end position="20"/>
    </location>
</feature>
<evidence type="ECO:0000313" key="3">
    <source>
        <dbReference type="Proteomes" id="UP000193642"/>
    </source>
</evidence>
<name>A0A1Y2CK12_9FUNG</name>
<accession>A0A1Y2CK12</accession>